<gene>
    <name evidence="1" type="ORF">bsdcttw_38000</name>
</gene>
<evidence type="ECO:0000313" key="1">
    <source>
        <dbReference type="EMBL" id="BCK00760.1"/>
    </source>
</evidence>
<protein>
    <submittedName>
        <fullName evidence="1">Uncharacterized protein</fullName>
    </submittedName>
</protein>
<dbReference type="EMBL" id="AP023368">
    <property type="protein sequence ID" value="BCK00760.1"/>
    <property type="molecule type" value="Genomic_DNA"/>
</dbReference>
<dbReference type="AlphaFoldDB" id="A0A7I8DQU9"/>
<keyword evidence="2" id="KW-1185">Reference proteome</keyword>
<name>A0A7I8DQU9_9FIRM</name>
<reference evidence="1 2" key="2">
    <citation type="submission" date="2020-08" db="EMBL/GenBank/DDBJ databases">
        <authorList>
            <person name="Ueki A."/>
            <person name="Tonouchi A."/>
        </authorList>
    </citation>
    <scope>NUCLEOTIDE SEQUENCE [LARGE SCALE GENOMIC DNA]</scope>
    <source>
        <strain evidence="1 2">CTTW</strain>
    </source>
</reference>
<dbReference type="Proteomes" id="UP000515703">
    <property type="component" value="Chromosome"/>
</dbReference>
<organism evidence="1 2">
    <name type="scientific">Anaerocolumna chitinilytica</name>
    <dbReference type="NCBI Taxonomy" id="1727145"/>
    <lineage>
        <taxon>Bacteria</taxon>
        <taxon>Bacillati</taxon>
        <taxon>Bacillota</taxon>
        <taxon>Clostridia</taxon>
        <taxon>Lachnospirales</taxon>
        <taxon>Lachnospiraceae</taxon>
        <taxon>Anaerocolumna</taxon>
    </lineage>
</organism>
<reference evidence="1 2" key="1">
    <citation type="submission" date="2020-08" db="EMBL/GenBank/DDBJ databases">
        <title>Draft genome sequencing of an Anaerocolumna strain isolated from anoxic soil subjected to BSD treatment.</title>
        <authorList>
            <person name="Uek A."/>
            <person name="Tonouchi A."/>
        </authorList>
    </citation>
    <scope>NUCLEOTIDE SEQUENCE [LARGE SCALE GENOMIC DNA]</scope>
    <source>
        <strain evidence="1 2">CTTW</strain>
    </source>
</reference>
<evidence type="ECO:0000313" key="2">
    <source>
        <dbReference type="Proteomes" id="UP000515703"/>
    </source>
</evidence>
<proteinExistence type="predicted"/>
<accession>A0A7I8DQU9</accession>
<dbReference type="KEGG" id="acht:bsdcttw_38000"/>
<sequence>MGSEKNNEYETWYFINGIKVASITVNIDCTYCSSTSSIIKNWLGLHAYSVEPINEVEMKDYKLARVNIAYEQSAAGQIKNENSIPNELHYFFTNDNKTFIDFAIYKNELINENSDKIAKSLVIR</sequence>